<dbReference type="Pfam" id="PF10114">
    <property type="entry name" value="PocR"/>
    <property type="match status" value="1"/>
</dbReference>
<dbReference type="InterPro" id="IPR036890">
    <property type="entry name" value="HATPase_C_sf"/>
</dbReference>
<dbReference type="Pfam" id="PF00512">
    <property type="entry name" value="HisKA"/>
    <property type="match status" value="1"/>
</dbReference>
<evidence type="ECO:0000313" key="11">
    <source>
        <dbReference type="Proteomes" id="UP000009071"/>
    </source>
</evidence>
<sequence>MLSRFCGSETKRVAMSQDQPSVCDAPETQDACGQPRHGGALSVDSTRLRFEDLFHIEEIQRIQDAFAAASGVASLITDPQGRPLTRPSNFTTLCAKVIRGTPKGLANCIRSDVCLGQGTPGGPMVRRCLSGGLLDGGTAIHVGERHIANWLVGQVLDEEADLEAMAAYAREIGADEAAFRAALAEVPRMPLARFEKICQALHHFANHLSTLAVANFEQAWRIDELRQAQASIKARDRSFSEIIEFLPDPAFAVDRDGRVTFWNKALERLTGIAAADMLGKGDFAYGAAFYGQPTPLLLDYARGAVSMPDPRYQVADMAPGEIIAEVTLTAMPGGLRHVWAKAVALYDESGQVNGAIEAIRDVTDRERREAALRQSEAMFRGIVETAHEGVWVYDVNYDTTFVNKRMADMLGYASHELLGRNLTEFLPPESQQRAARQQQRRRDGFSDVFEQCIERRDGTMLWVLISASPLQDEHGNFAGSLGMFSDLSAVKAVEAELRAHRQRLEEEVEERTRELREQAMELAEANIRLSELDRLKSAFLSTVSHELRTPLTSILGFAKLIGREFGEHFSPLAGDNPALAARGKRIAHNLGVVYGEAERLTRLINDVLDLNRIESGNMQWRDQCIDPVAVLHQAVQSIEGLLAQRPEIRFRFLAHTSAPPLLMDPDQLVQVIANLLQNAVKFTERGEVVLEVRAEAEAVLMTVRDQGVGIPADQLESIFDRFHQVGRGDTIVSPTIKGTGLGLAICRQIVRHYGGRIWAESRLGEGSAFHVRLPMAAQCLETVCDPAL</sequence>
<evidence type="ECO:0000256" key="1">
    <source>
        <dbReference type="ARBA" id="ARBA00000085"/>
    </source>
</evidence>
<evidence type="ECO:0000259" key="9">
    <source>
        <dbReference type="PROSITE" id="PS50113"/>
    </source>
</evidence>
<dbReference type="InterPro" id="IPR005467">
    <property type="entry name" value="His_kinase_dom"/>
</dbReference>
<dbReference type="InterPro" id="IPR013656">
    <property type="entry name" value="PAS_4"/>
</dbReference>
<reference evidence="10 11" key="1">
    <citation type="journal article" date="2009" name="Genome Res.">
        <title>Whole genome sequence of Desulfovibrio magneticus strain RS-1 revealed common gene clusters in magnetotactic bacteria.</title>
        <authorList>
            <person name="Nakazawa H."/>
            <person name="Arakaki A."/>
            <person name="Narita-Yamada S."/>
            <person name="Yashiro I."/>
            <person name="Jinno K."/>
            <person name="Aoki N."/>
            <person name="Tsuruyama A."/>
            <person name="Okamura Y."/>
            <person name="Tanikawa S."/>
            <person name="Fujita N."/>
            <person name="Takeyama H."/>
            <person name="Matsunaga T."/>
        </authorList>
    </citation>
    <scope>NUCLEOTIDE SEQUENCE [LARGE SCALE GENOMIC DNA]</scope>
    <source>
        <strain evidence="11">ATCC 700980 / DSM 13731 / RS-1</strain>
    </source>
</reference>
<dbReference type="GO" id="GO:0009927">
    <property type="term" value="F:histidine phosphotransfer kinase activity"/>
    <property type="evidence" value="ECO:0007669"/>
    <property type="project" value="TreeGrafter"/>
</dbReference>
<feature type="domain" description="PAC" evidence="9">
    <location>
        <begin position="447"/>
        <end position="499"/>
    </location>
</feature>
<proteinExistence type="predicted"/>
<dbReference type="CDD" id="cd00130">
    <property type="entry name" value="PAS"/>
    <property type="match status" value="2"/>
</dbReference>
<dbReference type="FunFam" id="3.30.565.10:FF:000006">
    <property type="entry name" value="Sensor histidine kinase WalK"/>
    <property type="match status" value="1"/>
</dbReference>
<dbReference type="EMBL" id="AP010904">
    <property type="protein sequence ID" value="BAH75511.1"/>
    <property type="molecule type" value="Genomic_DNA"/>
</dbReference>
<comment type="catalytic activity">
    <reaction evidence="1">
        <text>ATP + protein L-histidine = ADP + protein N-phospho-L-histidine.</text>
        <dbReference type="EC" id="2.7.13.3"/>
    </reaction>
</comment>
<keyword evidence="11" id="KW-1185">Reference proteome</keyword>
<dbReference type="GO" id="GO:0006355">
    <property type="term" value="P:regulation of DNA-templated transcription"/>
    <property type="evidence" value="ECO:0007669"/>
    <property type="project" value="InterPro"/>
</dbReference>
<dbReference type="SMART" id="SM00387">
    <property type="entry name" value="HATPase_c"/>
    <property type="match status" value="1"/>
</dbReference>
<dbReference type="PANTHER" id="PTHR43047:SF72">
    <property type="entry name" value="OSMOSENSING HISTIDINE PROTEIN KINASE SLN1"/>
    <property type="match status" value="1"/>
</dbReference>
<dbReference type="PROSITE" id="PS50113">
    <property type="entry name" value="PAC"/>
    <property type="match status" value="2"/>
</dbReference>
<evidence type="ECO:0000259" key="8">
    <source>
        <dbReference type="PROSITE" id="PS50112"/>
    </source>
</evidence>
<dbReference type="STRING" id="573370.DMR_20200"/>
<dbReference type="eggNOG" id="COG4936">
    <property type="taxonomic scope" value="Bacteria"/>
</dbReference>
<keyword evidence="4" id="KW-0808">Transferase</keyword>
<feature type="domain" description="Histidine kinase" evidence="7">
    <location>
        <begin position="542"/>
        <end position="777"/>
    </location>
</feature>
<dbReference type="SUPFAM" id="SSF47384">
    <property type="entry name" value="Homodimeric domain of signal transducing histidine kinase"/>
    <property type="match status" value="1"/>
</dbReference>
<dbReference type="PANTHER" id="PTHR43047">
    <property type="entry name" value="TWO-COMPONENT HISTIDINE PROTEIN KINASE"/>
    <property type="match status" value="1"/>
</dbReference>
<dbReference type="EC" id="2.7.13.3" evidence="2"/>
<dbReference type="SMART" id="SM00086">
    <property type="entry name" value="PAC"/>
    <property type="match status" value="2"/>
</dbReference>
<dbReference type="InterPro" id="IPR003594">
    <property type="entry name" value="HATPase_dom"/>
</dbReference>
<dbReference type="GO" id="GO:0000155">
    <property type="term" value="F:phosphorelay sensor kinase activity"/>
    <property type="evidence" value="ECO:0007669"/>
    <property type="project" value="InterPro"/>
</dbReference>
<dbReference type="PROSITE" id="PS50112">
    <property type="entry name" value="PAS"/>
    <property type="match status" value="2"/>
</dbReference>
<dbReference type="HOGENOM" id="CLU_355918_0_0_7"/>
<evidence type="ECO:0000256" key="2">
    <source>
        <dbReference type="ARBA" id="ARBA00012438"/>
    </source>
</evidence>
<dbReference type="AlphaFoldDB" id="C4XRG6"/>
<keyword evidence="6" id="KW-0175">Coiled coil</keyword>
<feature type="domain" description="PAS" evidence="8">
    <location>
        <begin position="235"/>
        <end position="280"/>
    </location>
</feature>
<dbReference type="KEGG" id="dma:DMR_20200"/>
<dbReference type="InterPro" id="IPR000700">
    <property type="entry name" value="PAS-assoc_C"/>
</dbReference>
<dbReference type="InterPro" id="IPR001610">
    <property type="entry name" value="PAC"/>
</dbReference>
<dbReference type="SMART" id="SM00091">
    <property type="entry name" value="PAS"/>
    <property type="match status" value="2"/>
</dbReference>
<dbReference type="Proteomes" id="UP000009071">
    <property type="component" value="Chromosome"/>
</dbReference>
<evidence type="ECO:0000259" key="7">
    <source>
        <dbReference type="PROSITE" id="PS50109"/>
    </source>
</evidence>
<dbReference type="InterPro" id="IPR018771">
    <property type="entry name" value="PocR_dom"/>
</dbReference>
<dbReference type="Gene3D" id="1.10.287.130">
    <property type="match status" value="1"/>
</dbReference>
<evidence type="ECO:0000256" key="6">
    <source>
        <dbReference type="SAM" id="Coils"/>
    </source>
</evidence>
<feature type="domain" description="PAS" evidence="8">
    <location>
        <begin position="375"/>
        <end position="456"/>
    </location>
</feature>
<dbReference type="CDD" id="cd16922">
    <property type="entry name" value="HATPase_EvgS-ArcB-TorS-like"/>
    <property type="match status" value="1"/>
</dbReference>
<dbReference type="Gene3D" id="3.30.450.20">
    <property type="entry name" value="PAS domain"/>
    <property type="match status" value="2"/>
</dbReference>
<dbReference type="SUPFAM" id="SSF55785">
    <property type="entry name" value="PYP-like sensor domain (PAS domain)"/>
    <property type="match status" value="2"/>
</dbReference>
<dbReference type="SMART" id="SM00388">
    <property type="entry name" value="HisKA"/>
    <property type="match status" value="1"/>
</dbReference>
<dbReference type="Pfam" id="PF02518">
    <property type="entry name" value="HATPase_c"/>
    <property type="match status" value="1"/>
</dbReference>
<dbReference type="InterPro" id="IPR013767">
    <property type="entry name" value="PAS_fold"/>
</dbReference>
<dbReference type="InterPro" id="IPR000014">
    <property type="entry name" value="PAS"/>
</dbReference>
<evidence type="ECO:0000256" key="4">
    <source>
        <dbReference type="ARBA" id="ARBA00022679"/>
    </source>
</evidence>
<organism evidence="10 11">
    <name type="scientific">Solidesulfovibrio magneticus (strain ATCC 700980 / DSM 13731 / RS-1)</name>
    <name type="common">Desulfovibrio magneticus</name>
    <dbReference type="NCBI Taxonomy" id="573370"/>
    <lineage>
        <taxon>Bacteria</taxon>
        <taxon>Pseudomonadati</taxon>
        <taxon>Thermodesulfobacteriota</taxon>
        <taxon>Desulfovibrionia</taxon>
        <taxon>Desulfovibrionales</taxon>
        <taxon>Desulfovibrionaceae</taxon>
        <taxon>Solidesulfovibrio</taxon>
    </lineage>
</organism>
<name>C4XRG6_SOLM1</name>
<gene>
    <name evidence="10" type="ordered locus">DMR_20200</name>
</gene>
<evidence type="ECO:0000256" key="5">
    <source>
        <dbReference type="ARBA" id="ARBA00022777"/>
    </source>
</evidence>
<keyword evidence="5 10" id="KW-0418">Kinase</keyword>
<dbReference type="Pfam" id="PF00989">
    <property type="entry name" value="PAS"/>
    <property type="match status" value="1"/>
</dbReference>
<dbReference type="CDD" id="cd00082">
    <property type="entry name" value="HisKA"/>
    <property type="match status" value="1"/>
</dbReference>
<dbReference type="Gene3D" id="3.30.565.10">
    <property type="entry name" value="Histidine kinase-like ATPase, C-terminal domain"/>
    <property type="match status" value="1"/>
</dbReference>
<dbReference type="PRINTS" id="PR00344">
    <property type="entry name" value="BCTRLSENSOR"/>
</dbReference>
<dbReference type="PROSITE" id="PS50109">
    <property type="entry name" value="HIS_KIN"/>
    <property type="match status" value="1"/>
</dbReference>
<feature type="coiled-coil region" evidence="6">
    <location>
        <begin position="487"/>
        <end position="535"/>
    </location>
</feature>
<dbReference type="InterPro" id="IPR036097">
    <property type="entry name" value="HisK_dim/P_sf"/>
</dbReference>
<evidence type="ECO:0000256" key="3">
    <source>
        <dbReference type="ARBA" id="ARBA00022553"/>
    </source>
</evidence>
<dbReference type="InterPro" id="IPR003661">
    <property type="entry name" value="HisK_dim/P_dom"/>
</dbReference>
<evidence type="ECO:0000313" key="10">
    <source>
        <dbReference type="EMBL" id="BAH75511.1"/>
    </source>
</evidence>
<dbReference type="NCBIfam" id="TIGR00229">
    <property type="entry name" value="sensory_box"/>
    <property type="match status" value="2"/>
</dbReference>
<dbReference type="eggNOG" id="COG2205">
    <property type="taxonomic scope" value="Bacteria"/>
</dbReference>
<protein>
    <recommendedName>
        <fullName evidence="2">histidine kinase</fullName>
        <ecNumber evidence="2">2.7.13.3</ecNumber>
    </recommendedName>
</protein>
<dbReference type="GO" id="GO:0005886">
    <property type="term" value="C:plasma membrane"/>
    <property type="evidence" value="ECO:0007669"/>
    <property type="project" value="TreeGrafter"/>
</dbReference>
<keyword evidence="3" id="KW-0597">Phosphoprotein</keyword>
<dbReference type="Pfam" id="PF08448">
    <property type="entry name" value="PAS_4"/>
    <property type="match status" value="1"/>
</dbReference>
<feature type="domain" description="PAC" evidence="9">
    <location>
        <begin position="322"/>
        <end position="374"/>
    </location>
</feature>
<dbReference type="InterPro" id="IPR004358">
    <property type="entry name" value="Sig_transdc_His_kin-like_C"/>
</dbReference>
<accession>C4XRG6</accession>
<dbReference type="InterPro" id="IPR035965">
    <property type="entry name" value="PAS-like_dom_sf"/>
</dbReference>
<dbReference type="eggNOG" id="COG3829">
    <property type="taxonomic scope" value="Bacteria"/>
</dbReference>
<dbReference type="SUPFAM" id="SSF55874">
    <property type="entry name" value="ATPase domain of HSP90 chaperone/DNA topoisomerase II/histidine kinase"/>
    <property type="match status" value="1"/>
</dbReference>